<reference evidence="1" key="1">
    <citation type="submission" date="2014-11" db="EMBL/GenBank/DDBJ databases">
        <authorList>
            <person name="Amaro Gonzalez C."/>
        </authorList>
    </citation>
    <scope>NUCLEOTIDE SEQUENCE</scope>
</reference>
<sequence length="37" mass="4503">MQQAEGEFSRTTEQCRLRWKTLRAVYFKYGCHKLISH</sequence>
<organism evidence="1">
    <name type="scientific">Anguilla anguilla</name>
    <name type="common">European freshwater eel</name>
    <name type="synonym">Muraena anguilla</name>
    <dbReference type="NCBI Taxonomy" id="7936"/>
    <lineage>
        <taxon>Eukaryota</taxon>
        <taxon>Metazoa</taxon>
        <taxon>Chordata</taxon>
        <taxon>Craniata</taxon>
        <taxon>Vertebrata</taxon>
        <taxon>Euteleostomi</taxon>
        <taxon>Actinopterygii</taxon>
        <taxon>Neopterygii</taxon>
        <taxon>Teleostei</taxon>
        <taxon>Anguilliformes</taxon>
        <taxon>Anguillidae</taxon>
        <taxon>Anguilla</taxon>
    </lineage>
</organism>
<reference evidence="1" key="2">
    <citation type="journal article" date="2015" name="Fish Shellfish Immunol.">
        <title>Early steps in the European eel (Anguilla anguilla)-Vibrio vulnificus interaction in the gills: Role of the RtxA13 toxin.</title>
        <authorList>
            <person name="Callol A."/>
            <person name="Pajuelo D."/>
            <person name="Ebbesson L."/>
            <person name="Teles M."/>
            <person name="MacKenzie S."/>
            <person name="Amaro C."/>
        </authorList>
    </citation>
    <scope>NUCLEOTIDE SEQUENCE</scope>
</reference>
<accession>A0A0E9T6K6</accession>
<name>A0A0E9T6K6_ANGAN</name>
<evidence type="ECO:0000313" key="1">
    <source>
        <dbReference type="EMBL" id="JAH48323.1"/>
    </source>
</evidence>
<dbReference type="AlphaFoldDB" id="A0A0E9T6K6"/>
<dbReference type="EMBL" id="GBXM01060254">
    <property type="protein sequence ID" value="JAH48323.1"/>
    <property type="molecule type" value="Transcribed_RNA"/>
</dbReference>
<protein>
    <recommendedName>
        <fullName evidence="2">MADF domain-containing protein</fullName>
    </recommendedName>
</protein>
<proteinExistence type="predicted"/>
<evidence type="ECO:0008006" key="2">
    <source>
        <dbReference type="Google" id="ProtNLM"/>
    </source>
</evidence>